<feature type="chain" id="PRO_5036899281" evidence="7">
    <location>
        <begin position="20"/>
        <end position="122"/>
    </location>
</feature>
<reference evidence="9 10" key="1">
    <citation type="submission" date="2021-04" db="EMBL/GenBank/DDBJ databases">
        <title>The genome sequence of Ideonella sp. 3Y2.</title>
        <authorList>
            <person name="Liu Y."/>
        </authorList>
    </citation>
    <scope>NUCLEOTIDE SEQUENCE [LARGE SCALE GENOMIC DNA]</scope>
    <source>
        <strain evidence="9 10">3Y2</strain>
    </source>
</reference>
<dbReference type="InterPro" id="IPR002327">
    <property type="entry name" value="Cyt_c_1A/1B"/>
</dbReference>
<dbReference type="Pfam" id="PF00034">
    <property type="entry name" value="Cytochrom_C"/>
    <property type="match status" value="1"/>
</dbReference>
<dbReference type="RefSeq" id="WP_210853364.1">
    <property type="nucleotide sequence ID" value="NZ_JAGQDD010000004.1"/>
</dbReference>
<keyword evidence="5 6" id="KW-0408">Iron</keyword>
<feature type="signal peptide" evidence="7">
    <location>
        <begin position="1"/>
        <end position="19"/>
    </location>
</feature>
<gene>
    <name evidence="9" type="ORF">KAK03_08555</name>
</gene>
<keyword evidence="4" id="KW-0249">Electron transport</keyword>
<evidence type="ECO:0000256" key="1">
    <source>
        <dbReference type="ARBA" id="ARBA00022448"/>
    </source>
</evidence>
<keyword evidence="7" id="KW-0732">Signal</keyword>
<accession>A0A940YDB4</accession>
<organism evidence="9 10">
    <name type="scientific">Ideonella alba</name>
    <dbReference type="NCBI Taxonomy" id="2824118"/>
    <lineage>
        <taxon>Bacteria</taxon>
        <taxon>Pseudomonadati</taxon>
        <taxon>Pseudomonadota</taxon>
        <taxon>Betaproteobacteria</taxon>
        <taxon>Burkholderiales</taxon>
        <taxon>Sphaerotilaceae</taxon>
        <taxon>Ideonella</taxon>
    </lineage>
</organism>
<dbReference type="GO" id="GO:0020037">
    <property type="term" value="F:heme binding"/>
    <property type="evidence" value="ECO:0007669"/>
    <property type="project" value="InterPro"/>
</dbReference>
<keyword evidence="2 6" id="KW-0349">Heme</keyword>
<keyword evidence="3 6" id="KW-0479">Metal-binding</keyword>
<evidence type="ECO:0000256" key="3">
    <source>
        <dbReference type="ARBA" id="ARBA00022723"/>
    </source>
</evidence>
<evidence type="ECO:0000313" key="10">
    <source>
        <dbReference type="Proteomes" id="UP000676246"/>
    </source>
</evidence>
<evidence type="ECO:0000256" key="6">
    <source>
        <dbReference type="PROSITE-ProRule" id="PRU00433"/>
    </source>
</evidence>
<dbReference type="Gene3D" id="1.10.760.10">
    <property type="entry name" value="Cytochrome c-like domain"/>
    <property type="match status" value="1"/>
</dbReference>
<dbReference type="GO" id="GO:0009055">
    <property type="term" value="F:electron transfer activity"/>
    <property type="evidence" value="ECO:0007669"/>
    <property type="project" value="InterPro"/>
</dbReference>
<feature type="domain" description="Cytochrome c" evidence="8">
    <location>
        <begin position="21"/>
        <end position="122"/>
    </location>
</feature>
<dbReference type="InterPro" id="IPR009056">
    <property type="entry name" value="Cyt_c-like_dom"/>
</dbReference>
<sequence>MRRAIPLILLAGAAALAHAEGNAKRGADTFAEECGDCHSAQPGKDKKGPTLTGVNGRKAGTVASFAGYSDAMKASGITWTPEKIDAYITAPKKVVPGGKMKYDGLGDAQGRADVIAFVLQLK</sequence>
<dbReference type="PRINTS" id="PR00604">
    <property type="entry name" value="CYTCHRMECIAB"/>
</dbReference>
<dbReference type="InterPro" id="IPR036909">
    <property type="entry name" value="Cyt_c-like_dom_sf"/>
</dbReference>
<evidence type="ECO:0000256" key="4">
    <source>
        <dbReference type="ARBA" id="ARBA00022982"/>
    </source>
</evidence>
<dbReference type="EMBL" id="JAGQDD010000004">
    <property type="protein sequence ID" value="MBQ0930537.1"/>
    <property type="molecule type" value="Genomic_DNA"/>
</dbReference>
<protein>
    <submittedName>
        <fullName evidence="9">C-type cytochrome</fullName>
    </submittedName>
</protein>
<evidence type="ECO:0000256" key="5">
    <source>
        <dbReference type="ARBA" id="ARBA00023004"/>
    </source>
</evidence>
<evidence type="ECO:0000259" key="8">
    <source>
        <dbReference type="PROSITE" id="PS51007"/>
    </source>
</evidence>
<dbReference type="SUPFAM" id="SSF46626">
    <property type="entry name" value="Cytochrome c"/>
    <property type="match status" value="1"/>
</dbReference>
<keyword evidence="10" id="KW-1185">Reference proteome</keyword>
<comment type="caution">
    <text evidence="9">The sequence shown here is derived from an EMBL/GenBank/DDBJ whole genome shotgun (WGS) entry which is preliminary data.</text>
</comment>
<evidence type="ECO:0000256" key="2">
    <source>
        <dbReference type="ARBA" id="ARBA00022617"/>
    </source>
</evidence>
<dbReference type="PROSITE" id="PS51007">
    <property type="entry name" value="CYTC"/>
    <property type="match status" value="1"/>
</dbReference>
<dbReference type="Proteomes" id="UP000676246">
    <property type="component" value="Unassembled WGS sequence"/>
</dbReference>
<evidence type="ECO:0000256" key="7">
    <source>
        <dbReference type="SAM" id="SignalP"/>
    </source>
</evidence>
<dbReference type="PANTHER" id="PTHR11961">
    <property type="entry name" value="CYTOCHROME C"/>
    <property type="match status" value="1"/>
</dbReference>
<name>A0A940YDB4_9BURK</name>
<dbReference type="AlphaFoldDB" id="A0A940YDB4"/>
<keyword evidence="1" id="KW-0813">Transport</keyword>
<evidence type="ECO:0000313" key="9">
    <source>
        <dbReference type="EMBL" id="MBQ0930537.1"/>
    </source>
</evidence>
<proteinExistence type="predicted"/>
<dbReference type="GO" id="GO:0046872">
    <property type="term" value="F:metal ion binding"/>
    <property type="evidence" value="ECO:0007669"/>
    <property type="project" value="UniProtKB-KW"/>
</dbReference>